<accession>A0AAD9V7L6</accession>
<protein>
    <submittedName>
        <fullName evidence="2">Uncharacterized protein</fullName>
    </submittedName>
</protein>
<dbReference type="AlphaFoldDB" id="A0AAD9V7L6"/>
<gene>
    <name evidence="2" type="ORF">P5673_012392</name>
</gene>
<comment type="caution">
    <text evidence="2">The sequence shown here is derived from an EMBL/GenBank/DDBJ whole genome shotgun (WGS) entry which is preliminary data.</text>
</comment>
<evidence type="ECO:0000313" key="2">
    <source>
        <dbReference type="EMBL" id="KAK2564154.1"/>
    </source>
</evidence>
<keyword evidence="3" id="KW-1185">Reference proteome</keyword>
<dbReference type="Proteomes" id="UP001249851">
    <property type="component" value="Unassembled WGS sequence"/>
</dbReference>
<reference evidence="2" key="1">
    <citation type="journal article" date="2023" name="G3 (Bethesda)">
        <title>Whole genome assembly and annotation of the endangered Caribbean coral Acropora cervicornis.</title>
        <authorList>
            <person name="Selwyn J.D."/>
            <person name="Vollmer S.V."/>
        </authorList>
    </citation>
    <scope>NUCLEOTIDE SEQUENCE</scope>
    <source>
        <strain evidence="2">K2</strain>
    </source>
</reference>
<name>A0AAD9V7L6_ACRCE</name>
<feature type="compositionally biased region" description="Acidic residues" evidence="1">
    <location>
        <begin position="28"/>
        <end position="37"/>
    </location>
</feature>
<organism evidence="2 3">
    <name type="scientific">Acropora cervicornis</name>
    <name type="common">Staghorn coral</name>
    <dbReference type="NCBI Taxonomy" id="6130"/>
    <lineage>
        <taxon>Eukaryota</taxon>
        <taxon>Metazoa</taxon>
        <taxon>Cnidaria</taxon>
        <taxon>Anthozoa</taxon>
        <taxon>Hexacorallia</taxon>
        <taxon>Scleractinia</taxon>
        <taxon>Astrocoeniina</taxon>
        <taxon>Acroporidae</taxon>
        <taxon>Acropora</taxon>
    </lineage>
</organism>
<reference evidence="2" key="2">
    <citation type="journal article" date="2023" name="Science">
        <title>Genomic signatures of disease resistance in endangered staghorn corals.</title>
        <authorList>
            <person name="Vollmer S.V."/>
            <person name="Selwyn J.D."/>
            <person name="Despard B.A."/>
            <person name="Roesel C.L."/>
        </authorList>
    </citation>
    <scope>NUCLEOTIDE SEQUENCE</scope>
    <source>
        <strain evidence="2">K2</strain>
    </source>
</reference>
<proteinExistence type="predicted"/>
<evidence type="ECO:0000313" key="3">
    <source>
        <dbReference type="Proteomes" id="UP001249851"/>
    </source>
</evidence>
<sequence length="156" mass="16955">MSNTESKSDSNSQPGPSKKKKARKALSDSDDASDNSDCDAVHAIIGEDGQDGGSSDKLLKEIEEEYNTADKTDLNINENQANLINNRFAGKPKEAKLKARGVCTTRQLRKIESAPCEQGTIGKSQDFQITTVQQTVVKAIIALKEVTEKISQREDG</sequence>
<feature type="region of interest" description="Disordered" evidence="1">
    <location>
        <begin position="1"/>
        <end position="56"/>
    </location>
</feature>
<evidence type="ECO:0000256" key="1">
    <source>
        <dbReference type="SAM" id="MobiDB-lite"/>
    </source>
</evidence>
<feature type="compositionally biased region" description="Polar residues" evidence="1">
    <location>
        <begin position="1"/>
        <end position="15"/>
    </location>
</feature>
<dbReference type="EMBL" id="JARQWQ010000023">
    <property type="protein sequence ID" value="KAK2564154.1"/>
    <property type="molecule type" value="Genomic_DNA"/>
</dbReference>